<gene>
    <name evidence="4" type="ORF">AMYX_25170</name>
</gene>
<dbReference type="Gene3D" id="3.90.470.20">
    <property type="entry name" value="4'-phosphopantetheinyl transferase domain"/>
    <property type="match status" value="2"/>
</dbReference>
<dbReference type="GO" id="GO:0005829">
    <property type="term" value="C:cytosol"/>
    <property type="evidence" value="ECO:0007669"/>
    <property type="project" value="TreeGrafter"/>
</dbReference>
<evidence type="ECO:0000313" key="5">
    <source>
        <dbReference type="Proteomes" id="UP000503640"/>
    </source>
</evidence>
<dbReference type="GO" id="GO:0008897">
    <property type="term" value="F:holo-[acyl-carrier-protein] synthase activity"/>
    <property type="evidence" value="ECO:0007669"/>
    <property type="project" value="InterPro"/>
</dbReference>
<protein>
    <submittedName>
        <fullName evidence="4">4'-phosphopantetheinyl transferase</fullName>
    </submittedName>
</protein>
<accession>A0A7I9VMZ0</accession>
<dbReference type="PANTHER" id="PTHR12215">
    <property type="entry name" value="PHOSPHOPANTETHEINE TRANSFERASE"/>
    <property type="match status" value="1"/>
</dbReference>
<keyword evidence="2 4" id="KW-0808">Transferase</keyword>
<proteinExistence type="inferred from homology"/>
<evidence type="ECO:0000259" key="3">
    <source>
        <dbReference type="Pfam" id="PF01648"/>
    </source>
</evidence>
<dbReference type="AlphaFoldDB" id="A0A7I9VMZ0"/>
<sequence>MTPFTRPPPDPVLDAGTVHAWRARLTLPAPELRALAASLSDDELRRAARFRFAVHRDRFIAARGQLRLLLARYLGLAPSAVAFERGPFGKPRLAGGGPRFSASHSEELALYAVAADREVGIDVERVRPMAALAAVADQFFAPGEARALRALAGEARARAFFACWTRKEALLKAAGVGLTAALEAVEVGFGPDPAVLRRAFSAGEEPACSTVVTLRPAPGYAGALAANGLELEVRCWTFAEEGSAAETDEQSEREIEA</sequence>
<dbReference type="RefSeq" id="WP_176065655.1">
    <property type="nucleotide sequence ID" value="NZ_BJTG01000005.1"/>
</dbReference>
<dbReference type="InterPro" id="IPR050559">
    <property type="entry name" value="P-Pant_transferase_sf"/>
</dbReference>
<dbReference type="SUPFAM" id="SSF56214">
    <property type="entry name" value="4'-phosphopantetheinyl transferase"/>
    <property type="match status" value="2"/>
</dbReference>
<name>A0A7I9VMZ0_9BACT</name>
<evidence type="ECO:0000256" key="1">
    <source>
        <dbReference type="ARBA" id="ARBA00010990"/>
    </source>
</evidence>
<dbReference type="GO" id="GO:0019878">
    <property type="term" value="P:lysine biosynthetic process via aminoadipic acid"/>
    <property type="evidence" value="ECO:0007669"/>
    <property type="project" value="TreeGrafter"/>
</dbReference>
<dbReference type="Proteomes" id="UP000503640">
    <property type="component" value="Unassembled WGS sequence"/>
</dbReference>
<dbReference type="InterPro" id="IPR037143">
    <property type="entry name" value="4-PPantetheinyl_Trfase_dom_sf"/>
</dbReference>
<comment type="caution">
    <text evidence="4">The sequence shown here is derived from an EMBL/GenBank/DDBJ whole genome shotgun (WGS) entry which is preliminary data.</text>
</comment>
<keyword evidence="5" id="KW-1185">Reference proteome</keyword>
<dbReference type="Pfam" id="PF01648">
    <property type="entry name" value="ACPS"/>
    <property type="match status" value="1"/>
</dbReference>
<dbReference type="EMBL" id="BJTG01000005">
    <property type="protein sequence ID" value="GEJ57776.1"/>
    <property type="molecule type" value="Genomic_DNA"/>
</dbReference>
<dbReference type="PANTHER" id="PTHR12215:SF10">
    <property type="entry name" value="L-AMINOADIPATE-SEMIALDEHYDE DEHYDROGENASE-PHOSPHOPANTETHEINYL TRANSFERASE"/>
    <property type="match status" value="1"/>
</dbReference>
<feature type="domain" description="4'-phosphopantetheinyl transferase" evidence="3">
    <location>
        <begin position="119"/>
        <end position="201"/>
    </location>
</feature>
<dbReference type="InterPro" id="IPR008278">
    <property type="entry name" value="4-PPantetheinyl_Trfase_dom"/>
</dbReference>
<evidence type="ECO:0000256" key="2">
    <source>
        <dbReference type="ARBA" id="ARBA00022679"/>
    </source>
</evidence>
<dbReference type="GO" id="GO:0000287">
    <property type="term" value="F:magnesium ion binding"/>
    <property type="evidence" value="ECO:0007669"/>
    <property type="project" value="InterPro"/>
</dbReference>
<reference evidence="5" key="1">
    <citation type="journal article" date="2020" name="Appl. Environ. Microbiol.">
        <title>Diazotrophic Anaeromyxobacter Isolates from Soils.</title>
        <authorList>
            <person name="Masuda Y."/>
            <person name="Yamanaka H."/>
            <person name="Xu Z.X."/>
            <person name="Shiratori Y."/>
            <person name="Aono T."/>
            <person name="Amachi S."/>
            <person name="Senoo K."/>
            <person name="Itoh H."/>
        </authorList>
    </citation>
    <scope>NUCLEOTIDE SEQUENCE [LARGE SCALE GENOMIC DNA]</scope>
    <source>
        <strain evidence="5">R267</strain>
    </source>
</reference>
<organism evidence="4 5">
    <name type="scientific">Anaeromyxobacter diazotrophicus</name>
    <dbReference type="NCBI Taxonomy" id="2590199"/>
    <lineage>
        <taxon>Bacteria</taxon>
        <taxon>Pseudomonadati</taxon>
        <taxon>Myxococcota</taxon>
        <taxon>Myxococcia</taxon>
        <taxon>Myxococcales</taxon>
        <taxon>Cystobacterineae</taxon>
        <taxon>Anaeromyxobacteraceae</taxon>
        <taxon>Anaeromyxobacter</taxon>
    </lineage>
</organism>
<evidence type="ECO:0000313" key="4">
    <source>
        <dbReference type="EMBL" id="GEJ57776.1"/>
    </source>
</evidence>
<comment type="similarity">
    <text evidence="1">Belongs to the P-Pant transferase superfamily. Gsp/Sfp/HetI/AcpT family.</text>
</comment>